<evidence type="ECO:0000259" key="3">
    <source>
        <dbReference type="Pfam" id="PF11258"/>
    </source>
</evidence>
<keyword evidence="5" id="KW-0449">Lipoprotein</keyword>
<dbReference type="Gene3D" id="3.50.90.10">
    <property type="entry name" value="YerB-like"/>
    <property type="match status" value="1"/>
</dbReference>
<proteinExistence type="predicted"/>
<dbReference type="InterPro" id="IPR021416">
    <property type="entry name" value="DUF3048_N"/>
</dbReference>
<feature type="compositionally biased region" description="Polar residues" evidence="1">
    <location>
        <begin position="28"/>
        <end position="37"/>
    </location>
</feature>
<feature type="domain" description="DUF3048" evidence="4">
    <location>
        <begin position="248"/>
        <end position="352"/>
    </location>
</feature>
<keyword evidence="2" id="KW-0732">Signal</keyword>
<evidence type="ECO:0000256" key="1">
    <source>
        <dbReference type="SAM" id="MobiDB-lite"/>
    </source>
</evidence>
<gene>
    <name evidence="5" type="primary">yerB</name>
    <name evidence="5" type="ORF">ERS852448_02691</name>
</gene>
<feature type="compositionally biased region" description="Low complexity" evidence="1">
    <location>
        <begin position="38"/>
        <end position="49"/>
    </location>
</feature>
<feature type="region of interest" description="Disordered" evidence="1">
    <location>
        <begin position="27"/>
        <end position="49"/>
    </location>
</feature>
<dbReference type="OrthoDB" id="9779102at2"/>
<evidence type="ECO:0000256" key="2">
    <source>
        <dbReference type="SAM" id="SignalP"/>
    </source>
</evidence>
<sequence>MKKAIAMILLGVMSLSLLTGCGKKEETSAVSDTAQETSISAPEEVPVSEPEIPAVPEGMARSYLTGEWIDETIANQRPLAVMLGNTKIATPQYGITDADVIYEAAVEGQETRLMAIFQDYANLEKVMSIRSCRHYYVHWALEFDAIYAHYGQAKYAVEILSQDYVNNLSGLDGGVEKVMYKRDSNRKAPHNAYTTGEGIVAGIAYKGYETQHAADYSGHYKFVEDDNQQLFLQGGSPAAVVEPGYLVNKPWFVFDSETGLYKRFQNGAAQTDGNNGKQVEVKNIIIQICEWNRMSSEDEYLNMETMKGGSGYYITNGTAIPVTWKKDSLQSPTRYYKEDGSEIQLNQGKTWVCVTEDTYADKIAFYSSEEEYANR</sequence>
<dbReference type="InterPro" id="IPR035328">
    <property type="entry name" value="DUF3048_C"/>
</dbReference>
<dbReference type="Proteomes" id="UP000095492">
    <property type="component" value="Unassembled WGS sequence"/>
</dbReference>
<dbReference type="GeneID" id="97390935"/>
<dbReference type="Pfam" id="PF17479">
    <property type="entry name" value="DUF3048_C"/>
    <property type="match status" value="1"/>
</dbReference>
<dbReference type="PROSITE" id="PS51257">
    <property type="entry name" value="PROKAR_LIPOPROTEIN"/>
    <property type="match status" value="1"/>
</dbReference>
<organism evidence="5 6">
    <name type="scientific">Eubacterium ramulus</name>
    <dbReference type="NCBI Taxonomy" id="39490"/>
    <lineage>
        <taxon>Bacteria</taxon>
        <taxon>Bacillati</taxon>
        <taxon>Bacillota</taxon>
        <taxon>Clostridia</taxon>
        <taxon>Eubacteriales</taxon>
        <taxon>Eubacteriaceae</taxon>
        <taxon>Eubacterium</taxon>
    </lineage>
</organism>
<evidence type="ECO:0000313" key="5">
    <source>
        <dbReference type="EMBL" id="CUN23973.1"/>
    </source>
</evidence>
<dbReference type="SUPFAM" id="SSF159774">
    <property type="entry name" value="YerB-like"/>
    <property type="match status" value="1"/>
</dbReference>
<feature type="domain" description="DUF3048" evidence="3">
    <location>
        <begin position="64"/>
        <end position="208"/>
    </location>
</feature>
<dbReference type="RefSeq" id="WP_055290959.1">
    <property type="nucleotide sequence ID" value="NZ_CBCTYR010000002.1"/>
</dbReference>
<name>A0A173V9T2_EUBRA</name>
<evidence type="ECO:0000259" key="4">
    <source>
        <dbReference type="Pfam" id="PF17479"/>
    </source>
</evidence>
<dbReference type="AlphaFoldDB" id="A0A173V9T2"/>
<reference evidence="5 6" key="1">
    <citation type="submission" date="2015-09" db="EMBL/GenBank/DDBJ databases">
        <authorList>
            <consortium name="Pathogen Informatics"/>
        </authorList>
    </citation>
    <scope>NUCLEOTIDE SEQUENCE [LARGE SCALE GENOMIC DNA]</scope>
    <source>
        <strain evidence="5 6">2789STDY5608891</strain>
    </source>
</reference>
<protein>
    <submittedName>
        <fullName evidence="5">Putative lipoprotein yerB</fullName>
    </submittedName>
</protein>
<accession>A0A173V9T2</accession>
<feature type="chain" id="PRO_5039099657" evidence="2">
    <location>
        <begin position="20"/>
        <end position="375"/>
    </location>
</feature>
<dbReference type="EMBL" id="CYYA01000025">
    <property type="protein sequence ID" value="CUN23973.1"/>
    <property type="molecule type" value="Genomic_DNA"/>
</dbReference>
<feature type="signal peptide" evidence="2">
    <location>
        <begin position="1"/>
        <end position="19"/>
    </location>
</feature>
<dbReference type="InterPro" id="IPR023158">
    <property type="entry name" value="YerB-like_sf"/>
</dbReference>
<dbReference type="STRING" id="39490.ERS852448_02691"/>
<evidence type="ECO:0000313" key="6">
    <source>
        <dbReference type="Proteomes" id="UP000095492"/>
    </source>
</evidence>
<dbReference type="Pfam" id="PF11258">
    <property type="entry name" value="DUF3048"/>
    <property type="match status" value="1"/>
</dbReference>